<reference evidence="1 2" key="1">
    <citation type="submission" date="2017-08" db="EMBL/GenBank/DDBJ databases">
        <title>Harnessing the power of phylogenomics to disentangle the directionality and signatures of interkingdom host jumping in the parasitic fungal genus Tolypocladium.</title>
        <authorList>
            <person name="Quandt C.A."/>
            <person name="Patterson W."/>
            <person name="Spatafora J.W."/>
        </authorList>
    </citation>
    <scope>NUCLEOTIDE SEQUENCE [LARGE SCALE GENOMIC DNA]</scope>
    <source>
        <strain evidence="1 2">CBS 113982</strain>
    </source>
</reference>
<dbReference type="SUPFAM" id="SSF56112">
    <property type="entry name" value="Protein kinase-like (PK-like)"/>
    <property type="match status" value="1"/>
</dbReference>
<sequence length="271" mass="31836">MQKKCPDIRIPHLYGFGFSEPLSAKYCHFTHEGQRPFYVRLARMFQRYLHDLFGYPVLSHYSFNPTTHQLPAAYMILEHIGPDVGRELACTWTKQREDPARRQRLFRGMARLILSLARIPQSRIGSFRFNNDCTITLTNRPLICSMIILENDGTPRTINEKDTYMCTEAFVADMLSLHENRFLSNLNAVIDEYDCRTQMADQTFLRALSHNYIKRERRNGPFLLQLTDFHASNIFVDEDWNITCLIDLEWMCFLPAEMIDVPYWVTGCPIY</sequence>
<dbReference type="STRING" id="45235.A0A2K3QDM9"/>
<name>A0A2K3QDM9_9HYPO</name>
<comment type="caution">
    <text evidence="1">The sequence shown here is derived from an EMBL/GenBank/DDBJ whole genome shotgun (WGS) entry which is preliminary data.</text>
</comment>
<keyword evidence="2" id="KW-1185">Reference proteome</keyword>
<dbReference type="OrthoDB" id="4921086at2759"/>
<evidence type="ECO:0000313" key="2">
    <source>
        <dbReference type="Proteomes" id="UP000236621"/>
    </source>
</evidence>
<dbReference type="AlphaFoldDB" id="A0A2K3QDM9"/>
<protein>
    <submittedName>
        <fullName evidence="1">Uncharacterized protein</fullName>
    </submittedName>
</protein>
<dbReference type="PANTHER" id="PTHR21310">
    <property type="entry name" value="AMINOGLYCOSIDE PHOSPHOTRANSFERASE-RELATED-RELATED"/>
    <property type="match status" value="1"/>
</dbReference>
<dbReference type="EMBL" id="NRSZ01000700">
    <property type="protein sequence ID" value="PNY25627.1"/>
    <property type="molecule type" value="Genomic_DNA"/>
</dbReference>
<dbReference type="InterPro" id="IPR051678">
    <property type="entry name" value="AGP_Transferase"/>
</dbReference>
<dbReference type="InterPro" id="IPR011009">
    <property type="entry name" value="Kinase-like_dom_sf"/>
</dbReference>
<accession>A0A2K3QDM9</accession>
<organism evidence="1 2">
    <name type="scientific">Tolypocladium capitatum</name>
    <dbReference type="NCBI Taxonomy" id="45235"/>
    <lineage>
        <taxon>Eukaryota</taxon>
        <taxon>Fungi</taxon>
        <taxon>Dikarya</taxon>
        <taxon>Ascomycota</taxon>
        <taxon>Pezizomycotina</taxon>
        <taxon>Sordariomycetes</taxon>
        <taxon>Hypocreomycetidae</taxon>
        <taxon>Hypocreales</taxon>
        <taxon>Ophiocordycipitaceae</taxon>
        <taxon>Tolypocladium</taxon>
    </lineage>
</organism>
<dbReference type="PANTHER" id="PTHR21310:SF37">
    <property type="entry name" value="AMINOGLYCOSIDE PHOSPHOTRANSFERASE DOMAIN-CONTAINING PROTEIN"/>
    <property type="match status" value="1"/>
</dbReference>
<dbReference type="Proteomes" id="UP000236621">
    <property type="component" value="Unassembled WGS sequence"/>
</dbReference>
<proteinExistence type="predicted"/>
<gene>
    <name evidence="1" type="ORF">TCAP_04425</name>
</gene>
<evidence type="ECO:0000313" key="1">
    <source>
        <dbReference type="EMBL" id="PNY25627.1"/>
    </source>
</evidence>